<evidence type="ECO:0000259" key="19">
    <source>
        <dbReference type="PROSITE" id="PS51096"/>
    </source>
</evidence>
<evidence type="ECO:0000256" key="10">
    <source>
        <dbReference type="ARBA" id="ARBA00022553"/>
    </source>
</evidence>
<comment type="caution">
    <text evidence="21">The sequence shown here is derived from an EMBL/GenBank/DDBJ whole genome shotgun (WGS) entry which is preliminary data.</text>
</comment>
<dbReference type="InterPro" id="IPR033887">
    <property type="entry name" value="PTS_IIA_man"/>
</dbReference>
<evidence type="ECO:0000256" key="16">
    <source>
        <dbReference type="ARBA" id="ARBA00023757"/>
    </source>
</evidence>
<dbReference type="GO" id="GO:0005737">
    <property type="term" value="C:cytoplasm"/>
    <property type="evidence" value="ECO:0007669"/>
    <property type="project" value="UniProtKB-SubCell"/>
</dbReference>
<dbReference type="PANTHER" id="PTHR33799:SF1">
    <property type="entry name" value="PTS SYSTEM MANNOSE-SPECIFIC EIIAB COMPONENT-RELATED"/>
    <property type="match status" value="1"/>
</dbReference>
<keyword evidence="21" id="KW-0670">Pyruvate</keyword>
<proteinExistence type="predicted"/>
<dbReference type="PANTHER" id="PTHR33799">
    <property type="entry name" value="PTS PERMEASE-RELATED-RELATED"/>
    <property type="match status" value="1"/>
</dbReference>
<accession>A0A0R2BXR7</accession>
<evidence type="ECO:0000259" key="20">
    <source>
        <dbReference type="PROSITE" id="PS51101"/>
    </source>
</evidence>
<sequence length="296" mass="32988">MYILASHGDYSVAALNSCELITGKLNDFKSVSFKDPMGVSDMVKKYQDIYKVLPRNEPVIIIADIINGTPLNAAIIFKQSHDNVRIFSGLSLSLILTLATGTEISEALKQNREFLKEVKDDNFNSSKESKNPSKENFQKNDHVYIRVDSRLIHGQVATMWTNELSLDRIMVVDNQIVKDRIQKIALKTARPAGIHLSILTATGAAKKIKENLYAGQNILILVKNPLMLKELSDFGVVIKEINVGNLSMSTGSKQVFKSVALTDKDKKIFQDLGAKGIKIFHQMVPSDNKESLLEKL</sequence>
<dbReference type="Pfam" id="PF03610">
    <property type="entry name" value="EIIA-man"/>
    <property type="match status" value="1"/>
</dbReference>
<dbReference type="OrthoDB" id="9788818at2"/>
<evidence type="ECO:0000256" key="3">
    <source>
        <dbReference type="ARBA" id="ARBA00004496"/>
    </source>
</evidence>
<evidence type="ECO:0000256" key="13">
    <source>
        <dbReference type="ARBA" id="ARBA00022683"/>
    </source>
</evidence>
<dbReference type="PROSITE" id="PS51101">
    <property type="entry name" value="PTS_EIIB_TYPE_4"/>
    <property type="match status" value="1"/>
</dbReference>
<dbReference type="SUPFAM" id="SSF53062">
    <property type="entry name" value="PTS system fructose IIA component-like"/>
    <property type="match status" value="1"/>
</dbReference>
<dbReference type="EC" id="2.7.1.191" evidence="5"/>
<dbReference type="InterPro" id="IPR036662">
    <property type="entry name" value="PTS_EIIA_man-typ_sf"/>
</dbReference>
<evidence type="ECO:0000256" key="9">
    <source>
        <dbReference type="ARBA" id="ARBA00022490"/>
    </source>
</evidence>
<evidence type="ECO:0000313" key="22">
    <source>
        <dbReference type="Proteomes" id="UP000051576"/>
    </source>
</evidence>
<evidence type="ECO:0000256" key="18">
    <source>
        <dbReference type="ARBA" id="ARBA00032197"/>
    </source>
</evidence>
<comment type="subcellular location">
    <subcellularLocation>
        <location evidence="2">Cell membrane</location>
    </subcellularLocation>
    <subcellularLocation>
        <location evidence="3">Cytoplasm</location>
    </subcellularLocation>
</comment>
<keyword evidence="11" id="KW-0762">Sugar transport</keyword>
<dbReference type="InterPro" id="IPR004720">
    <property type="entry name" value="PTS_IIB_sorbose-sp"/>
</dbReference>
<dbReference type="InterPro" id="IPR036667">
    <property type="entry name" value="PTS_IIB_sorbose-sp_sf"/>
</dbReference>
<comment type="function">
    <text evidence="16">The phosphoenolpyruvate-dependent sugar phosphotransferase system (sugar PTS), a major carbohydrate active transport system, catalyzes the phosphorylation of incoming sugar substrates concomitantly with their translocation across the cell membrane. The enzyme II ManXYZ PTS system is involved in mannose transport.</text>
</comment>
<keyword evidence="22" id="KW-1185">Reference proteome</keyword>
<evidence type="ECO:0000256" key="11">
    <source>
        <dbReference type="ARBA" id="ARBA00022597"/>
    </source>
</evidence>
<dbReference type="GO" id="GO:0009401">
    <property type="term" value="P:phosphoenolpyruvate-dependent sugar phosphotransferase system"/>
    <property type="evidence" value="ECO:0007669"/>
    <property type="project" value="UniProtKB-KW"/>
</dbReference>
<dbReference type="Proteomes" id="UP000051576">
    <property type="component" value="Unassembled WGS sequence"/>
</dbReference>
<keyword evidence="13" id="KW-0598">Phosphotransferase system</keyword>
<keyword evidence="14" id="KW-0418">Kinase</keyword>
<dbReference type="InterPro" id="IPR051471">
    <property type="entry name" value="Bacterial_PTS_sugar_comp"/>
</dbReference>
<comment type="subunit">
    <text evidence="4">Homodimer.</text>
</comment>
<feature type="domain" description="PTS EIIA type-4" evidence="19">
    <location>
        <begin position="1"/>
        <end position="123"/>
    </location>
</feature>
<gene>
    <name evidence="21" type="ORF">FD21_GL000169</name>
</gene>
<evidence type="ECO:0000256" key="1">
    <source>
        <dbReference type="ARBA" id="ARBA00000514"/>
    </source>
</evidence>
<keyword evidence="15" id="KW-0472">Membrane</keyword>
<evidence type="ECO:0000256" key="5">
    <source>
        <dbReference type="ARBA" id="ARBA00011929"/>
    </source>
</evidence>
<evidence type="ECO:0000256" key="2">
    <source>
        <dbReference type="ARBA" id="ARBA00004236"/>
    </source>
</evidence>
<dbReference type="eggNOG" id="COG3444">
    <property type="taxonomic scope" value="Bacteria"/>
</dbReference>
<dbReference type="PATRIC" id="fig|1133569.4.peg.175"/>
<dbReference type="Pfam" id="PF03830">
    <property type="entry name" value="PTSIIB_sorb"/>
    <property type="match status" value="1"/>
</dbReference>
<evidence type="ECO:0000256" key="17">
    <source>
        <dbReference type="ARBA" id="ARBA00030229"/>
    </source>
</evidence>
<feature type="domain" description="PTS EIIB type-4" evidence="20">
    <location>
        <begin position="138"/>
        <end position="296"/>
    </location>
</feature>
<dbReference type="Gene3D" id="3.40.35.10">
    <property type="entry name" value="Phosphotransferase system, sorbose subfamily IIB component"/>
    <property type="match status" value="1"/>
</dbReference>
<dbReference type="EMBL" id="AYYX01000107">
    <property type="protein sequence ID" value="KRM83943.1"/>
    <property type="molecule type" value="Genomic_DNA"/>
</dbReference>
<evidence type="ECO:0000256" key="4">
    <source>
        <dbReference type="ARBA" id="ARBA00011738"/>
    </source>
</evidence>
<keyword evidence="10" id="KW-0597">Phosphoprotein</keyword>
<evidence type="ECO:0000313" key="21">
    <source>
        <dbReference type="EMBL" id="KRM83943.1"/>
    </source>
</evidence>
<dbReference type="GO" id="GO:0016301">
    <property type="term" value="F:kinase activity"/>
    <property type="evidence" value="ECO:0007669"/>
    <property type="project" value="UniProtKB-KW"/>
</dbReference>
<evidence type="ECO:0000256" key="15">
    <source>
        <dbReference type="ARBA" id="ARBA00023136"/>
    </source>
</evidence>
<name>A0A0R2BXR7_9LACO</name>
<dbReference type="GO" id="GO:0005886">
    <property type="term" value="C:plasma membrane"/>
    <property type="evidence" value="ECO:0007669"/>
    <property type="project" value="UniProtKB-SubCell"/>
</dbReference>
<dbReference type="AlphaFoldDB" id="A0A0R2BXR7"/>
<comment type="catalytic activity">
    <reaction evidence="1">
        <text>D-mannose(out) + N(pros)-phospho-L-histidyl-[protein] = D-mannose 6-phosphate(in) + L-histidyl-[protein]</text>
        <dbReference type="Rhea" id="RHEA:49232"/>
        <dbReference type="Rhea" id="RHEA-COMP:9745"/>
        <dbReference type="Rhea" id="RHEA-COMP:9746"/>
        <dbReference type="ChEBI" id="CHEBI:4208"/>
        <dbReference type="ChEBI" id="CHEBI:29979"/>
        <dbReference type="ChEBI" id="CHEBI:58735"/>
        <dbReference type="ChEBI" id="CHEBI:64837"/>
        <dbReference type="EC" id="2.7.1.191"/>
    </reaction>
</comment>
<dbReference type="RefSeq" id="WP_010581226.1">
    <property type="nucleotide sequence ID" value="NZ_AHYZ01000171.1"/>
</dbReference>
<keyword evidence="12 21" id="KW-0808">Transferase</keyword>
<organism evidence="21 22">
    <name type="scientific">Liquorilactobacillus vini DSM 20605</name>
    <dbReference type="NCBI Taxonomy" id="1133569"/>
    <lineage>
        <taxon>Bacteria</taxon>
        <taxon>Bacillati</taxon>
        <taxon>Bacillota</taxon>
        <taxon>Bacilli</taxon>
        <taxon>Lactobacillales</taxon>
        <taxon>Lactobacillaceae</taxon>
        <taxon>Liquorilactobacillus</taxon>
    </lineage>
</organism>
<evidence type="ECO:0000256" key="12">
    <source>
        <dbReference type="ARBA" id="ARBA00022679"/>
    </source>
</evidence>
<dbReference type="SUPFAM" id="SSF52728">
    <property type="entry name" value="PTS IIb component"/>
    <property type="match status" value="1"/>
</dbReference>
<dbReference type="eggNOG" id="COG2893">
    <property type="taxonomic scope" value="Bacteria"/>
</dbReference>
<dbReference type="CDD" id="cd00006">
    <property type="entry name" value="PTS_IIA_man"/>
    <property type="match status" value="1"/>
</dbReference>
<dbReference type="InterPro" id="IPR004701">
    <property type="entry name" value="PTS_EIIA_man-typ"/>
</dbReference>
<evidence type="ECO:0000256" key="7">
    <source>
        <dbReference type="ARBA" id="ARBA00022448"/>
    </source>
</evidence>
<reference evidence="21 22" key="1">
    <citation type="journal article" date="2015" name="Genome Announc.">
        <title>Expanding the biotechnology potential of lactobacilli through comparative genomics of 213 strains and associated genera.</title>
        <authorList>
            <person name="Sun Z."/>
            <person name="Harris H.M."/>
            <person name="McCann A."/>
            <person name="Guo C."/>
            <person name="Argimon S."/>
            <person name="Zhang W."/>
            <person name="Yang X."/>
            <person name="Jeffery I.B."/>
            <person name="Cooney J.C."/>
            <person name="Kagawa T.F."/>
            <person name="Liu W."/>
            <person name="Song Y."/>
            <person name="Salvetti E."/>
            <person name="Wrobel A."/>
            <person name="Rasinkangas P."/>
            <person name="Parkhill J."/>
            <person name="Rea M.C."/>
            <person name="O'Sullivan O."/>
            <person name="Ritari J."/>
            <person name="Douillard F.P."/>
            <person name="Paul Ross R."/>
            <person name="Yang R."/>
            <person name="Briner A.E."/>
            <person name="Felis G.E."/>
            <person name="de Vos W.M."/>
            <person name="Barrangou R."/>
            <person name="Klaenhammer T.R."/>
            <person name="Caufield P.W."/>
            <person name="Cui Y."/>
            <person name="Zhang H."/>
            <person name="O'Toole P.W."/>
        </authorList>
    </citation>
    <scope>NUCLEOTIDE SEQUENCE [LARGE SCALE GENOMIC DNA]</scope>
    <source>
        <strain evidence="21 22">DSM 20605</strain>
    </source>
</reference>
<keyword evidence="8" id="KW-1003">Cell membrane</keyword>
<evidence type="ECO:0000256" key="6">
    <source>
        <dbReference type="ARBA" id="ARBA00021685"/>
    </source>
</evidence>
<dbReference type="GO" id="GO:0008982">
    <property type="term" value="F:protein-N(PI)-phosphohistidine-sugar phosphotransferase activity"/>
    <property type="evidence" value="ECO:0007669"/>
    <property type="project" value="InterPro"/>
</dbReference>
<evidence type="ECO:0000256" key="14">
    <source>
        <dbReference type="ARBA" id="ARBA00022777"/>
    </source>
</evidence>
<dbReference type="Gene3D" id="3.40.50.510">
    <property type="entry name" value="Phosphotransferase system, mannose-type IIA component"/>
    <property type="match status" value="1"/>
</dbReference>
<protein>
    <recommendedName>
        <fullName evidence="6">PTS system mannose-specific EIIAB component</fullName>
        <ecNumber evidence="5">2.7.1.191</ecNumber>
    </recommendedName>
    <alternativeName>
        <fullName evidence="18">EIIAB-Man</fullName>
    </alternativeName>
    <alternativeName>
        <fullName evidence="17">EIII-Man</fullName>
    </alternativeName>
</protein>
<dbReference type="PROSITE" id="PS51096">
    <property type="entry name" value="PTS_EIIA_TYPE_4"/>
    <property type="match status" value="1"/>
</dbReference>
<keyword evidence="9" id="KW-0963">Cytoplasm</keyword>
<keyword evidence="7" id="KW-0813">Transport</keyword>
<dbReference type="STRING" id="1133569.FD21_GL000169"/>
<evidence type="ECO:0000256" key="8">
    <source>
        <dbReference type="ARBA" id="ARBA00022475"/>
    </source>
</evidence>